<proteinExistence type="predicted"/>
<evidence type="ECO:0000256" key="2">
    <source>
        <dbReference type="SAM" id="Phobius"/>
    </source>
</evidence>
<reference evidence="4 5" key="1">
    <citation type="journal article" date="2020" name="G3 (Bethesda)">
        <title>Improved Reference Genome for Cyclotella cryptica CCMP332, a Model for Cell Wall Morphogenesis, Salinity Adaptation, and Lipid Production in Diatoms (Bacillariophyta).</title>
        <authorList>
            <person name="Roberts W.R."/>
            <person name="Downey K.M."/>
            <person name="Ruck E.C."/>
            <person name="Traller J.C."/>
            <person name="Alverson A.J."/>
        </authorList>
    </citation>
    <scope>NUCLEOTIDE SEQUENCE [LARGE SCALE GENOMIC DNA]</scope>
    <source>
        <strain evidence="4 5">CCMP332</strain>
    </source>
</reference>
<name>A0ABD3PQS6_9STRA</name>
<evidence type="ECO:0000313" key="4">
    <source>
        <dbReference type="EMBL" id="KAL3789546.1"/>
    </source>
</evidence>
<sequence>MHQARLLVATTLTALHVSCSAFLAPPSLHLVPPPTILARPSIRSTSALRLFNNNDDGDDDSSIPPELRTEIYQAESKTVAAQNRPRRILTYGALTFAGVTVAFFNAFLTSLRFGEGAPSSDLSYYGFGWVDENLLWGFLFTNKIGGALGLLGAGLCGTLAEMEIRSRKENAEKIWAELQRRKEAREGGSASGSSKKSKKKGSVPQSSKRSMTGRQKKRLSALEELMMEEGNDGSVKDVSAEKDKTQTSPSLAVNTDISTETTTVPQETKKDAAKKEDKGILSTLKNFYERADSMAASQALLLNKELEDRGIIEKITDETGLKVIGKEAAAEKSKKKMEEKDDD</sequence>
<keyword evidence="2" id="KW-0812">Transmembrane</keyword>
<dbReference type="Proteomes" id="UP001516023">
    <property type="component" value="Unassembled WGS sequence"/>
</dbReference>
<dbReference type="EMBL" id="JABMIG020000139">
    <property type="protein sequence ID" value="KAL3789546.1"/>
    <property type="molecule type" value="Genomic_DNA"/>
</dbReference>
<organism evidence="4 5">
    <name type="scientific">Cyclotella cryptica</name>
    <dbReference type="NCBI Taxonomy" id="29204"/>
    <lineage>
        <taxon>Eukaryota</taxon>
        <taxon>Sar</taxon>
        <taxon>Stramenopiles</taxon>
        <taxon>Ochrophyta</taxon>
        <taxon>Bacillariophyta</taxon>
        <taxon>Coscinodiscophyceae</taxon>
        <taxon>Thalassiosirophycidae</taxon>
        <taxon>Stephanodiscales</taxon>
        <taxon>Stephanodiscaceae</taxon>
        <taxon>Cyclotella</taxon>
    </lineage>
</organism>
<feature type="compositionally biased region" description="Polar residues" evidence="1">
    <location>
        <begin position="246"/>
        <end position="266"/>
    </location>
</feature>
<dbReference type="AlphaFoldDB" id="A0ABD3PQS6"/>
<feature type="signal peptide" evidence="3">
    <location>
        <begin position="1"/>
        <end position="21"/>
    </location>
</feature>
<keyword evidence="2" id="KW-1133">Transmembrane helix</keyword>
<feature type="chain" id="PRO_5044774959" evidence="3">
    <location>
        <begin position="22"/>
        <end position="343"/>
    </location>
</feature>
<keyword evidence="2" id="KW-0472">Membrane</keyword>
<accession>A0ABD3PQS6</accession>
<protein>
    <submittedName>
        <fullName evidence="4">Uncharacterized protein</fullName>
    </submittedName>
</protein>
<comment type="caution">
    <text evidence="4">The sequence shown here is derived from an EMBL/GenBank/DDBJ whole genome shotgun (WGS) entry which is preliminary data.</text>
</comment>
<keyword evidence="5" id="KW-1185">Reference proteome</keyword>
<evidence type="ECO:0000256" key="3">
    <source>
        <dbReference type="SAM" id="SignalP"/>
    </source>
</evidence>
<feature type="region of interest" description="Disordered" evidence="1">
    <location>
        <begin position="181"/>
        <end position="217"/>
    </location>
</feature>
<gene>
    <name evidence="4" type="ORF">HJC23_001354</name>
</gene>
<evidence type="ECO:0000256" key="1">
    <source>
        <dbReference type="SAM" id="MobiDB-lite"/>
    </source>
</evidence>
<feature type="compositionally biased region" description="Basic and acidic residues" evidence="1">
    <location>
        <begin position="234"/>
        <end position="245"/>
    </location>
</feature>
<feature type="region of interest" description="Disordered" evidence="1">
    <location>
        <begin position="230"/>
        <end position="275"/>
    </location>
</feature>
<keyword evidence="3" id="KW-0732">Signal</keyword>
<feature type="transmembrane region" description="Helical" evidence="2">
    <location>
        <begin position="88"/>
        <end position="108"/>
    </location>
</feature>
<evidence type="ECO:0000313" key="5">
    <source>
        <dbReference type="Proteomes" id="UP001516023"/>
    </source>
</evidence>